<dbReference type="Gene3D" id="3.40.50.1580">
    <property type="entry name" value="Nucleoside phosphorylase domain"/>
    <property type="match status" value="1"/>
</dbReference>
<evidence type="ECO:0000313" key="4">
    <source>
        <dbReference type="EMBL" id="KAK6497724.1"/>
    </source>
</evidence>
<name>A0AAV9VW65_9PEZI</name>
<accession>A0AAV9VW65</accession>
<gene>
    <name evidence="4" type="ORF">TWF481_012127</name>
</gene>
<keyword evidence="5" id="KW-1185">Reference proteome</keyword>
<feature type="region of interest" description="Disordered" evidence="2">
    <location>
        <begin position="739"/>
        <end position="848"/>
    </location>
</feature>
<dbReference type="GO" id="GO:0003824">
    <property type="term" value="F:catalytic activity"/>
    <property type="evidence" value="ECO:0007669"/>
    <property type="project" value="InterPro"/>
</dbReference>
<dbReference type="InterPro" id="IPR000845">
    <property type="entry name" value="Nucleoside_phosphorylase_d"/>
</dbReference>
<feature type="compositionally biased region" description="Acidic residues" evidence="2">
    <location>
        <begin position="740"/>
        <end position="800"/>
    </location>
</feature>
<dbReference type="EMBL" id="JAVHJL010000009">
    <property type="protein sequence ID" value="KAK6497724.1"/>
    <property type="molecule type" value="Genomic_DNA"/>
</dbReference>
<organism evidence="4 5">
    <name type="scientific">Arthrobotrys musiformis</name>
    <dbReference type="NCBI Taxonomy" id="47236"/>
    <lineage>
        <taxon>Eukaryota</taxon>
        <taxon>Fungi</taxon>
        <taxon>Dikarya</taxon>
        <taxon>Ascomycota</taxon>
        <taxon>Pezizomycotina</taxon>
        <taxon>Orbiliomycetes</taxon>
        <taxon>Orbiliales</taxon>
        <taxon>Orbiliaceae</taxon>
        <taxon>Arthrobotrys</taxon>
    </lineage>
</organism>
<dbReference type="Proteomes" id="UP001370758">
    <property type="component" value="Unassembled WGS sequence"/>
</dbReference>
<feature type="coiled-coil region" evidence="1">
    <location>
        <begin position="568"/>
        <end position="602"/>
    </location>
</feature>
<dbReference type="InterPro" id="IPR053137">
    <property type="entry name" value="NLR-like"/>
</dbReference>
<reference evidence="4 5" key="1">
    <citation type="submission" date="2023-08" db="EMBL/GenBank/DDBJ databases">
        <authorList>
            <person name="Palmer J.M."/>
        </authorList>
    </citation>
    <scope>NUCLEOTIDE SEQUENCE [LARGE SCALE GENOMIC DNA]</scope>
    <source>
        <strain evidence="4 5">TWF481</strain>
    </source>
</reference>
<evidence type="ECO:0000259" key="3">
    <source>
        <dbReference type="Pfam" id="PF01048"/>
    </source>
</evidence>
<protein>
    <recommendedName>
        <fullName evidence="3">Nucleoside phosphorylase domain-containing protein</fullName>
    </recommendedName>
</protein>
<dbReference type="SUPFAM" id="SSF53167">
    <property type="entry name" value="Purine and uridine phosphorylases"/>
    <property type="match status" value="1"/>
</dbReference>
<feature type="compositionally biased region" description="Acidic residues" evidence="2">
    <location>
        <begin position="825"/>
        <end position="839"/>
    </location>
</feature>
<feature type="compositionally biased region" description="Basic and acidic residues" evidence="2">
    <location>
        <begin position="807"/>
        <end position="824"/>
    </location>
</feature>
<evidence type="ECO:0000256" key="1">
    <source>
        <dbReference type="SAM" id="Coils"/>
    </source>
</evidence>
<keyword evidence="1" id="KW-0175">Coiled coil</keyword>
<feature type="domain" description="Nucleoside phosphorylase" evidence="3">
    <location>
        <begin position="13"/>
        <end position="138"/>
    </location>
</feature>
<evidence type="ECO:0000256" key="2">
    <source>
        <dbReference type="SAM" id="MobiDB-lite"/>
    </source>
</evidence>
<dbReference type="Pfam" id="PF01048">
    <property type="entry name" value="PNP_UDP_1"/>
    <property type="match status" value="1"/>
</dbReference>
<dbReference type="AlphaFoldDB" id="A0AAV9VW65"/>
<dbReference type="PANTHER" id="PTHR46082:SF6">
    <property type="entry name" value="AAA+ ATPASE DOMAIN-CONTAINING PROTEIN-RELATED"/>
    <property type="match status" value="1"/>
</dbReference>
<comment type="caution">
    <text evidence="4">The sequence shown here is derived from an EMBL/GenBank/DDBJ whole genome shotgun (WGS) entry which is preliminary data.</text>
</comment>
<proteinExistence type="predicted"/>
<dbReference type="GO" id="GO:0009116">
    <property type="term" value="P:nucleoside metabolic process"/>
    <property type="evidence" value="ECO:0007669"/>
    <property type="project" value="InterPro"/>
</dbReference>
<dbReference type="PANTHER" id="PTHR46082">
    <property type="entry name" value="ATP/GTP-BINDING PROTEIN-RELATED"/>
    <property type="match status" value="1"/>
</dbReference>
<dbReference type="InterPro" id="IPR035994">
    <property type="entry name" value="Nucleoside_phosphorylase_sf"/>
</dbReference>
<evidence type="ECO:0000313" key="5">
    <source>
        <dbReference type="Proteomes" id="UP001370758"/>
    </source>
</evidence>
<sequence length="869" mass="96997">MVAQDPSHQDIQVALICALPLEYDAVILLLENSTSYGAGDRKYKIGYIAKQKVVLSLLSNQGKAVASSAASIIGIHFPSIKLAFLVGVCGGVPTSKQEVLLGDVVISDEIVQYDFGKQHPNATSANSKGGNQRLKPHRRIYDKLGELKTEGCRKTLRELAAGHLKTLQGNYQGTLKDEDTKTDPALKSKYNYPGAAKDRLFDPSYWHMHRAQAQCTICSGGKNAVCEVAQKASCAELNCEHGIKKNLVTRKRLTTMLKGENIQNFEPTLHVGNVGSADTIMKSGKHRDDLAKSNQIIAFEMEGAGIGASIDCIVIKGVSDYADSHKCHDWQNFAAATAASALKAILEYFEFFQPIAADSSSKSVAEERKVENVPKYLPKLVQIMTEDLTRGLQWYPSLTAVPSVICDMAVCFAAGKSETTKIKLTVPIMEINGVTIRPVQCLDENLKECSDLGSIAFNETKQNMIDLQRQIMDLTGKTGPLAEIFQVLSTPQPVFSRLKRPIANFTRQLAKCQTEASTARNKFEFLVKFIDGIKSATVKELAENTKRLQEKQGNDDAKAARGEYDDLLKDSKKERDKLGGELDIAEDNCEAALRKMKKALNEGPGRRKDGRVETSPTVLAGWRREARRIQARVHNINSRLQNIGQSGQIPSAAFGFFFRVSVSNIDSKEEESNTDKQKGDLQDKLKELHLKRKDLCNADQIRTMEEYEECQRKLIEAGNRHGESLLRYKELQIQSRDYQDVLEQEEEESEEESEDEYEKDYEEDKGGEEDEDEEKEGEEKDEEKKDEEEEIEEEGEEGDADTVASGLRDKDEDSSNEDENKSENEVEDGNKDEDEDGNENEVKDDNDKYLRMVGATTGLLIPNFRLIEI</sequence>